<name>A0A9J6PAV1_9PROT</name>
<dbReference type="Gene3D" id="3.40.190.170">
    <property type="entry name" value="Bacterial extracellular solute-binding protein, family 7"/>
    <property type="match status" value="1"/>
</dbReference>
<gene>
    <name evidence="3" type="primary">dctP</name>
    <name evidence="3" type="ORF">NJQ99_07580</name>
</gene>
<dbReference type="SUPFAM" id="SSF53850">
    <property type="entry name" value="Periplasmic binding protein-like II"/>
    <property type="match status" value="1"/>
</dbReference>
<proteinExistence type="predicted"/>
<dbReference type="PANTHER" id="PTHR33376:SF15">
    <property type="entry name" value="BLL6794 PROTEIN"/>
    <property type="match status" value="1"/>
</dbReference>
<dbReference type="GO" id="GO:0055085">
    <property type="term" value="P:transmembrane transport"/>
    <property type="evidence" value="ECO:0007669"/>
    <property type="project" value="InterPro"/>
</dbReference>
<keyword evidence="1 2" id="KW-0732">Signal</keyword>
<dbReference type="InterPro" id="IPR038404">
    <property type="entry name" value="TRAP_DctP_sf"/>
</dbReference>
<dbReference type="RefSeq" id="WP_269332228.1">
    <property type="nucleotide sequence ID" value="NZ_JAMZFT010000002.1"/>
</dbReference>
<dbReference type="Pfam" id="PF03480">
    <property type="entry name" value="DctP"/>
    <property type="match status" value="1"/>
</dbReference>
<sequence length="348" mass="38119">MTFAFRQTVAALVGAATGLAMLAAGAAHAETITLKVADSFPPNHNIANQGTKWWMERVTELTGGKVQFEYYGAQQLGKLSDMLALAQRKVAEITYVPPTFNEGRMPLSTVHNLPGLFDSSYVGTLAYYDTIMNTAILENDYIRNGVYPLWGVMTTTYNVFTRDKAVRSLADLEGMKLKTAGGYQNEAVKLLGGVPLNIPSPETYQAIQLGTVDGAIFPSSAAKSYRLPEVAKFYTLGFNVSVFYAPYVMNLEVWKGLPDDVKAAFEQANRETRERMGKIFDDGDAELMEGYKAAGVEIIMLPEAEQAKVQARLAPLFDTWAADMKGRGLPGEETLAYFRKAIAGVSKN</sequence>
<dbReference type="PANTHER" id="PTHR33376">
    <property type="match status" value="1"/>
</dbReference>
<feature type="signal peptide" evidence="2">
    <location>
        <begin position="1"/>
        <end position="29"/>
    </location>
</feature>
<dbReference type="AlphaFoldDB" id="A0A9J6PAV1"/>
<accession>A0A9J6PAV1</accession>
<evidence type="ECO:0000313" key="3">
    <source>
        <dbReference type="EMBL" id="MCP1336261.1"/>
    </source>
</evidence>
<feature type="chain" id="PRO_5039886799" evidence="2">
    <location>
        <begin position="30"/>
        <end position="348"/>
    </location>
</feature>
<dbReference type="Proteomes" id="UP001055804">
    <property type="component" value="Unassembled WGS sequence"/>
</dbReference>
<reference evidence="3" key="1">
    <citation type="submission" date="2022-06" db="EMBL/GenBank/DDBJ databases">
        <title>Isolation and Genomics of Futiania mangrovii gen. nov., sp. nov., a Rare and Metabolically-versatile member in the Class Alphaproteobacteria.</title>
        <authorList>
            <person name="Liu L."/>
            <person name="Huang W.-C."/>
            <person name="Pan J."/>
            <person name="Li J."/>
            <person name="Huang Y."/>
            <person name="Du H."/>
            <person name="Liu Y."/>
            <person name="Li M."/>
        </authorList>
    </citation>
    <scope>NUCLEOTIDE SEQUENCE</scope>
    <source>
        <strain evidence="3">FT118</strain>
    </source>
</reference>
<evidence type="ECO:0000256" key="1">
    <source>
        <dbReference type="ARBA" id="ARBA00022729"/>
    </source>
</evidence>
<protein>
    <submittedName>
        <fullName evidence="3">TRAP transporter substrate-binding protein DctP</fullName>
    </submittedName>
</protein>
<dbReference type="NCBIfam" id="NF037995">
    <property type="entry name" value="TRAP_S1"/>
    <property type="match status" value="1"/>
</dbReference>
<keyword evidence="4" id="KW-1185">Reference proteome</keyword>
<dbReference type="EMBL" id="JAMZFT010000002">
    <property type="protein sequence ID" value="MCP1336261.1"/>
    <property type="molecule type" value="Genomic_DNA"/>
</dbReference>
<organism evidence="3 4">
    <name type="scientific">Futiania mangrovi</name>
    <dbReference type="NCBI Taxonomy" id="2959716"/>
    <lineage>
        <taxon>Bacteria</taxon>
        <taxon>Pseudomonadati</taxon>
        <taxon>Pseudomonadota</taxon>
        <taxon>Alphaproteobacteria</taxon>
        <taxon>Futianiales</taxon>
        <taxon>Futianiaceae</taxon>
        <taxon>Futiania</taxon>
    </lineage>
</organism>
<dbReference type="InterPro" id="IPR018389">
    <property type="entry name" value="DctP_fam"/>
</dbReference>
<dbReference type="CDD" id="cd13601">
    <property type="entry name" value="PBP2_TRAP_DctP1_3_4_like"/>
    <property type="match status" value="1"/>
</dbReference>
<evidence type="ECO:0000256" key="2">
    <source>
        <dbReference type="SAM" id="SignalP"/>
    </source>
</evidence>
<evidence type="ECO:0000313" key="4">
    <source>
        <dbReference type="Proteomes" id="UP001055804"/>
    </source>
</evidence>
<comment type="caution">
    <text evidence="3">The sequence shown here is derived from an EMBL/GenBank/DDBJ whole genome shotgun (WGS) entry which is preliminary data.</text>
</comment>